<proteinExistence type="predicted"/>
<comment type="caution">
    <text evidence="1">The sequence shown here is derived from an EMBL/GenBank/DDBJ whole genome shotgun (WGS) entry which is preliminary data.</text>
</comment>
<dbReference type="Proteomes" id="UP001283361">
    <property type="component" value="Unassembled WGS sequence"/>
</dbReference>
<evidence type="ECO:0000313" key="1">
    <source>
        <dbReference type="EMBL" id="KAK3803920.1"/>
    </source>
</evidence>
<name>A0AAE1BDJ5_9GAST</name>
<keyword evidence="2" id="KW-1185">Reference proteome</keyword>
<gene>
    <name evidence="1" type="ORF">RRG08_059784</name>
</gene>
<organism evidence="1 2">
    <name type="scientific">Elysia crispata</name>
    <name type="common">lettuce slug</name>
    <dbReference type="NCBI Taxonomy" id="231223"/>
    <lineage>
        <taxon>Eukaryota</taxon>
        <taxon>Metazoa</taxon>
        <taxon>Spiralia</taxon>
        <taxon>Lophotrochozoa</taxon>
        <taxon>Mollusca</taxon>
        <taxon>Gastropoda</taxon>
        <taxon>Heterobranchia</taxon>
        <taxon>Euthyneura</taxon>
        <taxon>Panpulmonata</taxon>
        <taxon>Sacoglossa</taxon>
        <taxon>Placobranchoidea</taxon>
        <taxon>Plakobranchidae</taxon>
        <taxon>Elysia</taxon>
    </lineage>
</organism>
<evidence type="ECO:0000313" key="2">
    <source>
        <dbReference type="Proteomes" id="UP001283361"/>
    </source>
</evidence>
<sequence length="131" mass="14818">MVTSYIVTDPIPGDLCSYSKHSRPDDSRVWNHRSLSIKSQKGDCIYVYRLKNVFCLHLERNCITLPEARRSSSHPVKSLLFQSVAPLALLHPVLPPANIDSKLYMNISTYSAPRPDSPEYRTSSADIDSIR</sequence>
<reference evidence="1" key="1">
    <citation type="journal article" date="2023" name="G3 (Bethesda)">
        <title>A reference genome for the long-term kleptoplast-retaining sea slug Elysia crispata morphotype clarki.</title>
        <authorList>
            <person name="Eastman K.E."/>
            <person name="Pendleton A.L."/>
            <person name="Shaikh M.A."/>
            <person name="Suttiyut T."/>
            <person name="Ogas R."/>
            <person name="Tomko P."/>
            <person name="Gavelis G."/>
            <person name="Widhalm J.R."/>
            <person name="Wisecaver J.H."/>
        </authorList>
    </citation>
    <scope>NUCLEOTIDE SEQUENCE</scope>
    <source>
        <strain evidence="1">ECLA1</strain>
    </source>
</reference>
<dbReference type="AlphaFoldDB" id="A0AAE1BDJ5"/>
<protein>
    <submittedName>
        <fullName evidence="1">Uncharacterized protein</fullName>
    </submittedName>
</protein>
<accession>A0AAE1BDJ5</accession>
<dbReference type="EMBL" id="JAWDGP010000077">
    <property type="protein sequence ID" value="KAK3803920.1"/>
    <property type="molecule type" value="Genomic_DNA"/>
</dbReference>